<evidence type="ECO:0000256" key="1">
    <source>
        <dbReference type="ARBA" id="ARBA00001946"/>
    </source>
</evidence>
<evidence type="ECO:0000256" key="6">
    <source>
        <dbReference type="ARBA" id="ARBA00023002"/>
    </source>
</evidence>
<keyword evidence="6" id="KW-0560">Oxidoreductase</keyword>
<keyword evidence="7" id="KW-0408">Iron</keyword>
<dbReference type="Pfam" id="PF12367">
    <property type="entry name" value="PFO_beta_C"/>
    <property type="match status" value="1"/>
</dbReference>
<dbReference type="PANTHER" id="PTHR48084">
    <property type="entry name" value="2-OXOGLUTARATE OXIDOREDUCTASE SUBUNIT KORB-RELATED"/>
    <property type="match status" value="1"/>
</dbReference>
<dbReference type="Proteomes" id="UP000195607">
    <property type="component" value="Chromosome I"/>
</dbReference>
<gene>
    <name evidence="12" type="ORF">CSP5_1378</name>
</gene>
<dbReference type="InterPro" id="IPR051457">
    <property type="entry name" value="2-oxoacid:Fd_oxidoreductase"/>
</dbReference>
<evidence type="ECO:0000256" key="2">
    <source>
        <dbReference type="ARBA" id="ARBA00001964"/>
    </source>
</evidence>
<dbReference type="AlphaFoldDB" id="A0A1N5VI16"/>
<reference evidence="12 13" key="1">
    <citation type="submission" date="2016-04" db="EMBL/GenBank/DDBJ databases">
        <authorList>
            <person name="Evans L.H."/>
            <person name="Alamgir A."/>
            <person name="Owens N."/>
            <person name="Weber N.D."/>
            <person name="Virtaneva K."/>
            <person name="Barbian K."/>
            <person name="Babar A."/>
            <person name="Rosenke K."/>
        </authorList>
    </citation>
    <scope>NUCLEOTIDE SEQUENCE [LARGE SCALE GENOMIC DNA]</scope>
    <source>
        <strain evidence="13">S5(T) (JCM 30642 \VKM B-2941)</strain>
    </source>
</reference>
<dbReference type="GO" id="GO:0016625">
    <property type="term" value="F:oxidoreductase activity, acting on the aldehyde or oxo group of donors, iron-sulfur protein as acceptor"/>
    <property type="evidence" value="ECO:0007669"/>
    <property type="project" value="UniProtKB-ARBA"/>
</dbReference>
<dbReference type="GO" id="GO:0006082">
    <property type="term" value="P:organic acid metabolic process"/>
    <property type="evidence" value="ECO:0007669"/>
    <property type="project" value="UniProtKB-ARBA"/>
</dbReference>
<organism evidence="12 13">
    <name type="scientific">Cuniculiplasma divulgatum</name>
    <dbReference type="NCBI Taxonomy" id="1673428"/>
    <lineage>
        <taxon>Archaea</taxon>
        <taxon>Methanobacteriati</taxon>
        <taxon>Thermoplasmatota</taxon>
        <taxon>Thermoplasmata</taxon>
        <taxon>Thermoplasmatales</taxon>
        <taxon>Cuniculiplasmataceae</taxon>
        <taxon>Cuniculiplasma</taxon>
    </lineage>
</organism>
<dbReference type="GO" id="GO:0046872">
    <property type="term" value="F:metal ion binding"/>
    <property type="evidence" value="ECO:0007669"/>
    <property type="project" value="UniProtKB-KW"/>
</dbReference>
<proteinExistence type="predicted"/>
<dbReference type="PANTHER" id="PTHR48084:SF2">
    <property type="entry name" value="PYRUVATE FERREDOXIN_FLAVODOXIN OXIDOREDUCTASE, BETA SUBUNIT"/>
    <property type="match status" value="1"/>
</dbReference>
<dbReference type="GO" id="GO:0045333">
    <property type="term" value="P:cellular respiration"/>
    <property type="evidence" value="ECO:0007669"/>
    <property type="project" value="UniProtKB-ARBA"/>
</dbReference>
<accession>A0A1N5VI16</accession>
<dbReference type="NCBIfam" id="NF041171">
    <property type="entry name" value="Oxoac_fdxbeta_Archa"/>
    <property type="match status" value="1"/>
</dbReference>
<keyword evidence="9" id="KW-0786">Thiamine pyrophosphate</keyword>
<dbReference type="GeneID" id="41588623"/>
<name>A0A1N5VI16_9ARCH</name>
<evidence type="ECO:0000256" key="8">
    <source>
        <dbReference type="ARBA" id="ARBA00023014"/>
    </source>
</evidence>
<evidence type="ECO:0000256" key="3">
    <source>
        <dbReference type="ARBA" id="ARBA00001966"/>
    </source>
</evidence>
<dbReference type="RefSeq" id="WP_148689948.1">
    <property type="nucleotide sequence ID" value="NZ_LT671858.1"/>
</dbReference>
<evidence type="ECO:0000256" key="5">
    <source>
        <dbReference type="ARBA" id="ARBA00022842"/>
    </source>
</evidence>
<comment type="cofactor">
    <cofactor evidence="3">
        <name>[4Fe-4S] cluster</name>
        <dbReference type="ChEBI" id="CHEBI:49883"/>
    </cofactor>
</comment>
<evidence type="ECO:0000313" key="12">
    <source>
        <dbReference type="EMBL" id="SIM72356.1"/>
    </source>
</evidence>
<evidence type="ECO:0000256" key="9">
    <source>
        <dbReference type="ARBA" id="ARBA00023052"/>
    </source>
</evidence>
<dbReference type="InterPro" id="IPR029061">
    <property type="entry name" value="THDP-binding"/>
</dbReference>
<sequence>MAHNFKTDVTVDWCPGCGDFGILTSIQQSMAELNLDPLGVVMVSGIGCSGKTPHYINVGGVHTLHGRAIPFATGVKLSNPNLKVLVTGGDGDLMGIGAGHLVAEGRRNTGLTIMIYDNEVYGLTKGQAAPTMPLGEKTKSLARPNIFTRLNPISLALSAGYSFVARGFSFDMKQLKEIIKKAMSHPGSAVIDILQPCPTYNNVNSMEWYKERVYKMEDEKDWNPVVTKENIKDADQIFARSMARAQEWGDRIPTGIFYQNTAIESFPVRISKNVPNYLQIVPAEQRISTADGYTVVDAEKTFADRLIG</sequence>
<keyword evidence="8" id="KW-0411">Iron-sulfur</keyword>
<feature type="domain" description="Thiamine pyrophosphate enzyme TPP-binding" evidence="10">
    <location>
        <begin position="46"/>
        <end position="193"/>
    </location>
</feature>
<dbReference type="InterPro" id="IPR053399">
    <property type="entry name" value="2-oxoacid:Fd_oxidored_beta"/>
</dbReference>
<feature type="domain" description="Pyruvate ferredoxin oxidoreductase beta subunit C-terminal" evidence="11">
    <location>
        <begin position="197"/>
        <end position="270"/>
    </location>
</feature>
<dbReference type="NCBIfam" id="TIGR02177">
    <property type="entry name" value="PorB_KorB"/>
    <property type="match status" value="1"/>
</dbReference>
<keyword evidence="5" id="KW-0460">Magnesium</keyword>
<dbReference type="GO" id="GO:0030976">
    <property type="term" value="F:thiamine pyrophosphate binding"/>
    <property type="evidence" value="ECO:0007669"/>
    <property type="project" value="InterPro"/>
</dbReference>
<comment type="cofactor">
    <cofactor evidence="1">
        <name>Mg(2+)</name>
        <dbReference type="ChEBI" id="CHEBI:18420"/>
    </cofactor>
</comment>
<comment type="cofactor">
    <cofactor evidence="2">
        <name>thiamine diphosphate</name>
        <dbReference type="ChEBI" id="CHEBI:58937"/>
    </cofactor>
</comment>
<dbReference type="Gene3D" id="3.40.50.970">
    <property type="match status" value="1"/>
</dbReference>
<evidence type="ECO:0000256" key="7">
    <source>
        <dbReference type="ARBA" id="ARBA00023004"/>
    </source>
</evidence>
<dbReference type="InterPro" id="IPR011766">
    <property type="entry name" value="TPP_enzyme_TPP-bd"/>
</dbReference>
<dbReference type="EMBL" id="LT671858">
    <property type="protein sequence ID" value="SIM72356.1"/>
    <property type="molecule type" value="Genomic_DNA"/>
</dbReference>
<keyword evidence="4" id="KW-0479">Metal-binding</keyword>
<evidence type="ECO:0000256" key="4">
    <source>
        <dbReference type="ARBA" id="ARBA00022723"/>
    </source>
</evidence>
<dbReference type="InterPro" id="IPR032686">
    <property type="entry name" value="PFO_beta_C"/>
</dbReference>
<dbReference type="CDD" id="cd03375">
    <property type="entry name" value="TPP_OGFOR"/>
    <property type="match status" value="1"/>
</dbReference>
<protein>
    <submittedName>
        <fullName evidence="12">2-oxoglutarate ferredoxin oxidoreductase subunit beta</fullName>
    </submittedName>
</protein>
<dbReference type="GO" id="GO:0051536">
    <property type="term" value="F:iron-sulfur cluster binding"/>
    <property type="evidence" value="ECO:0007669"/>
    <property type="project" value="UniProtKB-KW"/>
</dbReference>
<dbReference type="SUPFAM" id="SSF52518">
    <property type="entry name" value="Thiamin diphosphate-binding fold (THDP-binding)"/>
    <property type="match status" value="1"/>
</dbReference>
<dbReference type="InterPro" id="IPR011896">
    <property type="entry name" value="OFOB"/>
</dbReference>
<dbReference type="Pfam" id="PF02775">
    <property type="entry name" value="TPP_enzyme_C"/>
    <property type="match status" value="1"/>
</dbReference>
<dbReference type="GO" id="GO:0044272">
    <property type="term" value="P:sulfur compound biosynthetic process"/>
    <property type="evidence" value="ECO:0007669"/>
    <property type="project" value="UniProtKB-ARBA"/>
</dbReference>
<evidence type="ECO:0000313" key="13">
    <source>
        <dbReference type="Proteomes" id="UP000195607"/>
    </source>
</evidence>
<evidence type="ECO:0000259" key="11">
    <source>
        <dbReference type="Pfam" id="PF12367"/>
    </source>
</evidence>
<evidence type="ECO:0000259" key="10">
    <source>
        <dbReference type="Pfam" id="PF02775"/>
    </source>
</evidence>